<sequence length="1698" mass="192091">MAIKILCDLKNPPVGALVVAELIKSTDPVEVEWNNKETSIQCGNSTLSCVTNNDLLRSLARHAPKYELYGKTPIERTQIDHWLTYCLNYDADIDTAIQYLNKCLAPLTYLVSNKLTIADLAVFNEFFAKYDDLKKTGLPNNVQRWYNLIIALEPVQSALKSIPKDAKEKKRNERQESPNPNVGDRKQEGKFVDLPGAEMGKVVVRFPPEASGYLHIGHAKAALLNQYYQQAFNGKLIMRFDDTNPAKENVHFEEVILEDVEMLQIKPDLFTYTSDYFELMLTYCEQLMKEGKAYADDTEPELMKQEREQRAESKNRNNSVDKNFAMWKEMLAGSVTGQKCCIRAKIDMSSPNGCMRDPTIYRCKNEPHPRTGTKYKVYPTYDFACPIVDAIEDVTHTLRTMEYHDRDDQFYWFIDALKLRKPYIWEYARLNMTNTVLSKRKLTWFVDEGLVDGWDDPRFPTVRGVLRRGMTVEGLKQFIIAQGSSKSVVFMEWDKIWAFNKKVVDPIAPRYTALDSTNRVIVNVNGAKLESVQVPKHPKNNDVGMKTIWLGPQIYIDYADAECMKEGENATFINWGNLKIKKIIKDNGKITSVDADLNLDDKDYKKTLKLTWLCKQDDTEYPPTYCVFFENIISKAVLGRDEDFKQYIGHQTRSETRMLGDPELKKCQKGDIIQLQRRGFFKVDQAYAPASEFSGVERPIVLFFIPDGHTKEMPTSGLSKKAQAAETKTTKTKSTGSVGQVSDLNEKINKQGECVRNLKSLKAAKQDVDAAVKILLELKTEYKTLTGQDWKPSTTVAALPAKQEIKPASTGSFGQACDLNEKITKQGDVVRNLKTQKASKADIDTAVKTLLDLKAQYKAATGQDWKPGTVTAPVEVKKEVKASVGQVSDLNEKIIIQGDTVRNLKTQKAAKQDVDAAVKLLLQLKGEYKTATGQDWKPQEAPKVEAKKPSVGQTSDLNEKINLQGDTVRNLKSQKAAKQDIDAAVKILLELKAEYKKLTGQDWKPGTLVAPVEVKKEPSLGQTSDLNEKIIRQGDSVRNLKSQKAAKQDIDAAVKLLLELKAEYKKITGQDWKPQEAPKVEAKKAQTNKENMAPADKAPPSSDNKKDELTKKINDQGNVVRTLKSNKATPKADVDSAVQTLLALKAEYKSVTGEDFPTAQRQQPQKEAKPVKEKKQEPKKAPVAEQKDEGGVKKQTRLCVEAKKEENLPDWYAQVITKGEMIEYYDVSGCYILRPWSFAIWKNIKKWFDAKITDMGVKEAYFPMFVSKAALEKEKDHIADFAPEVAWVTKSGDSDLAEPIAVRPTSETVMYPSYSKWVQSYRDLPIRLNQWNNVVRWEFKHPQPFLRTREFLWQEGHTAFATMKEAHEEVYAILELYKQIYTDLMAIPVIKGRKTEKEKFAGGDFTTTVEAFISASGRGIQGATSHYLGQNFSKMFEIVFDDPETKQKQYAFQNSWGITTRTIGVMVMVHADNQGLVLPPNVAYSQVVIVPCGITATTTEDDRKTLIDSCKELESELKSCDVRVEGDYRDNYSPGWKYNHWELKGVPIRIELGPKDLKSQQFVAVRRDTGEKVTISRASSKVEIPKLLKKIHENMLAKATKDMNDHLKISKEWKEFTNFLDTKNIIMAPFCGDIPCEERIKAESAREDADGDAQGPAMGAKSLCIPFDQPAEIKDTDKCIHPACTNKPKFYTLFGRSY</sequence>
<dbReference type="PROSITE" id="PS00178">
    <property type="entry name" value="AA_TRNA_LIGASE_I"/>
    <property type="match status" value="1"/>
</dbReference>
<accession>A0A9N9WXF7</accession>
<dbReference type="PANTHER" id="PTHR43382:SF2">
    <property type="entry name" value="BIFUNCTIONAL GLUTAMATE_PROLINE--TRNA LIGASE"/>
    <property type="match status" value="1"/>
</dbReference>
<dbReference type="FunFam" id="1.20.1050.130:FF:000007">
    <property type="entry name" value="Bifunctional glutamate/proline--tRNA ligase"/>
    <property type="match status" value="1"/>
</dbReference>
<dbReference type="GO" id="GO:0046872">
    <property type="term" value="F:metal ion binding"/>
    <property type="evidence" value="ECO:0007669"/>
    <property type="project" value="UniProtKB-KW"/>
</dbReference>
<feature type="compositionally biased region" description="Basic and acidic residues" evidence="19">
    <location>
        <begin position="1164"/>
        <end position="1191"/>
    </location>
</feature>
<feature type="compositionally biased region" description="Low complexity" evidence="19">
    <location>
        <begin position="719"/>
        <end position="737"/>
    </location>
</feature>
<dbReference type="GO" id="GO:0004818">
    <property type="term" value="F:glutamate-tRNA ligase activity"/>
    <property type="evidence" value="ECO:0007669"/>
    <property type="project" value="UniProtKB-EC"/>
</dbReference>
<evidence type="ECO:0000256" key="7">
    <source>
        <dbReference type="ARBA" id="ARBA00022741"/>
    </source>
</evidence>
<keyword evidence="8" id="KW-0862">Zinc</keyword>
<dbReference type="Gene3D" id="3.30.930.10">
    <property type="entry name" value="Bira Bifunctional Protein, Domain 2"/>
    <property type="match status" value="1"/>
</dbReference>
<dbReference type="Gene3D" id="3.40.50.800">
    <property type="entry name" value="Anticodon-binding domain"/>
    <property type="match status" value="1"/>
</dbReference>
<dbReference type="PANTHER" id="PTHR43382">
    <property type="entry name" value="PROLYL-TRNA SYNTHETASE"/>
    <property type="match status" value="1"/>
</dbReference>
<dbReference type="FunFam" id="3.40.50.800:FF:000005">
    <property type="entry name" value="bifunctional glutamate/proline--tRNA ligase"/>
    <property type="match status" value="1"/>
</dbReference>
<dbReference type="Gene3D" id="3.30.110.30">
    <property type="entry name" value="C-terminal domain of ProRS"/>
    <property type="match status" value="1"/>
</dbReference>
<dbReference type="GO" id="GO:0006424">
    <property type="term" value="P:glutamyl-tRNA aminoacylation"/>
    <property type="evidence" value="ECO:0007669"/>
    <property type="project" value="InterPro"/>
</dbReference>
<dbReference type="Gene3D" id="3.40.50.620">
    <property type="entry name" value="HUPs"/>
    <property type="match status" value="1"/>
</dbReference>
<keyword evidence="11" id="KW-0648">Protein biosynthesis</keyword>
<dbReference type="GO" id="GO:0005737">
    <property type="term" value="C:cytoplasm"/>
    <property type="evidence" value="ECO:0007669"/>
    <property type="project" value="InterPro"/>
</dbReference>
<dbReference type="InterPro" id="IPR036621">
    <property type="entry name" value="Anticodon-bd_dom_sf"/>
</dbReference>
<dbReference type="InterPro" id="IPR000924">
    <property type="entry name" value="Glu/Gln-tRNA-synth"/>
</dbReference>
<evidence type="ECO:0000256" key="18">
    <source>
        <dbReference type="ARBA" id="ARBA00076053"/>
    </source>
</evidence>
<dbReference type="EC" id="6.1.1.17" evidence="3"/>
<dbReference type="GO" id="GO:0006433">
    <property type="term" value="P:prolyl-tRNA aminoacylation"/>
    <property type="evidence" value="ECO:0007669"/>
    <property type="project" value="InterPro"/>
</dbReference>
<dbReference type="InterPro" id="IPR014729">
    <property type="entry name" value="Rossmann-like_a/b/a_fold"/>
</dbReference>
<dbReference type="Pfam" id="PF00587">
    <property type="entry name" value="tRNA-synt_2b"/>
    <property type="match status" value="1"/>
</dbReference>
<comment type="catalytic activity">
    <reaction evidence="15">
        <text>tRNA(Pro) + L-proline + ATP = L-prolyl-tRNA(Pro) + AMP + diphosphate</text>
        <dbReference type="Rhea" id="RHEA:14305"/>
        <dbReference type="Rhea" id="RHEA-COMP:9700"/>
        <dbReference type="Rhea" id="RHEA-COMP:9702"/>
        <dbReference type="ChEBI" id="CHEBI:30616"/>
        <dbReference type="ChEBI" id="CHEBI:33019"/>
        <dbReference type="ChEBI" id="CHEBI:60039"/>
        <dbReference type="ChEBI" id="CHEBI:78442"/>
        <dbReference type="ChEBI" id="CHEBI:78532"/>
        <dbReference type="ChEBI" id="CHEBI:456215"/>
        <dbReference type="EC" id="6.1.1.15"/>
    </reaction>
    <physiologicalReaction direction="left-to-right" evidence="15">
        <dbReference type="Rhea" id="RHEA:14306"/>
    </physiologicalReaction>
</comment>
<dbReference type="SUPFAM" id="SSF52954">
    <property type="entry name" value="Class II aaRS ABD-related"/>
    <property type="match status" value="1"/>
</dbReference>
<dbReference type="GO" id="GO:0005524">
    <property type="term" value="F:ATP binding"/>
    <property type="evidence" value="ECO:0007669"/>
    <property type="project" value="UniProtKB-KW"/>
</dbReference>
<evidence type="ECO:0000256" key="5">
    <source>
        <dbReference type="ARBA" id="ARBA00022598"/>
    </source>
</evidence>
<evidence type="ECO:0000256" key="10">
    <source>
        <dbReference type="ARBA" id="ARBA00022884"/>
    </source>
</evidence>
<evidence type="ECO:0000256" key="8">
    <source>
        <dbReference type="ARBA" id="ARBA00022833"/>
    </source>
</evidence>
<keyword evidence="9" id="KW-0067">ATP-binding</keyword>
<dbReference type="InterPro" id="IPR036282">
    <property type="entry name" value="Glutathione-S-Trfase_C_sf"/>
</dbReference>
<dbReference type="NCBIfam" id="TIGR00408">
    <property type="entry name" value="proS_fam_I"/>
    <property type="match status" value="1"/>
</dbReference>
<dbReference type="CDD" id="cd00807">
    <property type="entry name" value="GlnRS_core"/>
    <property type="match status" value="1"/>
</dbReference>
<comment type="catalytic activity">
    <reaction evidence="14">
        <text>tRNA(Glu) + L-glutamate + ATP = L-glutamyl-tRNA(Glu) + AMP + diphosphate</text>
        <dbReference type="Rhea" id="RHEA:23540"/>
        <dbReference type="Rhea" id="RHEA-COMP:9663"/>
        <dbReference type="Rhea" id="RHEA-COMP:9680"/>
        <dbReference type="ChEBI" id="CHEBI:29985"/>
        <dbReference type="ChEBI" id="CHEBI:30616"/>
        <dbReference type="ChEBI" id="CHEBI:33019"/>
        <dbReference type="ChEBI" id="CHEBI:78442"/>
        <dbReference type="ChEBI" id="CHEBI:78520"/>
        <dbReference type="ChEBI" id="CHEBI:456215"/>
        <dbReference type="EC" id="6.1.1.17"/>
    </reaction>
    <physiologicalReaction direction="left-to-right" evidence="14">
        <dbReference type="Rhea" id="RHEA:23541"/>
    </physiologicalReaction>
</comment>
<feature type="domain" description="WHEP-TRS" evidence="21">
    <location>
        <begin position="815"/>
        <end position="871"/>
    </location>
</feature>
<dbReference type="Pfam" id="PF03950">
    <property type="entry name" value="tRNA-synt_1c_C"/>
    <property type="match status" value="1"/>
</dbReference>
<dbReference type="EC" id="6.1.1.15" evidence="2"/>
<dbReference type="FunFam" id="3.30.930.10:FF:000007">
    <property type="entry name" value="Bifunctional glutamate/proline--tRNA ligase"/>
    <property type="match status" value="1"/>
</dbReference>
<dbReference type="InterPro" id="IPR011035">
    <property type="entry name" value="Ribosomal_bL25/Gln-tRNA_synth"/>
</dbReference>
<dbReference type="SMART" id="SM00991">
    <property type="entry name" value="WHEP-TRS"/>
    <property type="match status" value="6"/>
</dbReference>
<dbReference type="OrthoDB" id="1350766at2759"/>
<evidence type="ECO:0000256" key="12">
    <source>
        <dbReference type="ARBA" id="ARBA00023146"/>
    </source>
</evidence>
<dbReference type="CDD" id="cd00862">
    <property type="entry name" value="ProRS_anticodon_zinc"/>
    <property type="match status" value="1"/>
</dbReference>
<evidence type="ECO:0000256" key="11">
    <source>
        <dbReference type="ARBA" id="ARBA00022917"/>
    </source>
</evidence>
<gene>
    <name evidence="22" type="ORF">CHIRRI_LOCUS12672</name>
</gene>
<dbReference type="FunFam" id="3.40.50.620:FF:000070">
    <property type="entry name" value="Bifunctional glutamate/proline--tRNA ligase"/>
    <property type="match status" value="1"/>
</dbReference>
<dbReference type="SUPFAM" id="SSF47060">
    <property type="entry name" value="S15/NS1 RNA-binding domain"/>
    <property type="match status" value="6"/>
</dbReference>
<feature type="compositionally biased region" description="Basic and acidic residues" evidence="19">
    <location>
        <begin position="162"/>
        <end position="176"/>
    </location>
</feature>
<dbReference type="Pfam" id="PF00749">
    <property type="entry name" value="tRNA-synt_1c"/>
    <property type="match status" value="1"/>
</dbReference>
<evidence type="ECO:0000256" key="17">
    <source>
        <dbReference type="ARBA" id="ARBA00067786"/>
    </source>
</evidence>
<protein>
    <recommendedName>
        <fullName evidence="17">Bifunctional glutamate/proline--tRNA ligase</fullName>
        <ecNumber evidence="2">6.1.1.15</ecNumber>
        <ecNumber evidence="3">6.1.1.17</ecNumber>
    </recommendedName>
    <alternativeName>
        <fullName evidence="18">Bifunctional aminoacyl-tRNA synthetase</fullName>
    </alternativeName>
</protein>
<dbReference type="Gene3D" id="1.20.1050.130">
    <property type="match status" value="1"/>
</dbReference>
<dbReference type="Pfam" id="PF03129">
    <property type="entry name" value="HGTP_anticodon"/>
    <property type="match status" value="1"/>
</dbReference>
<evidence type="ECO:0000256" key="6">
    <source>
        <dbReference type="ARBA" id="ARBA00022723"/>
    </source>
</evidence>
<feature type="compositionally biased region" description="Polar residues" evidence="19">
    <location>
        <begin position="1115"/>
        <end position="1128"/>
    </location>
</feature>
<evidence type="ECO:0000256" key="16">
    <source>
        <dbReference type="ARBA" id="ARBA00061295"/>
    </source>
</evidence>
<feature type="domain" description="WHEP-TRS" evidence="21">
    <location>
        <begin position="886"/>
        <end position="942"/>
    </location>
</feature>
<dbReference type="InterPro" id="IPR000738">
    <property type="entry name" value="WHEP-TRS_dom"/>
</dbReference>
<dbReference type="InterPro" id="IPR004499">
    <property type="entry name" value="Pro-tRNA-ligase_IIa_arc-type"/>
</dbReference>
<dbReference type="GO" id="GO:0003723">
    <property type="term" value="F:RNA binding"/>
    <property type="evidence" value="ECO:0007669"/>
    <property type="project" value="UniProtKB-KW"/>
</dbReference>
<dbReference type="InterPro" id="IPR020058">
    <property type="entry name" value="Glu/Gln-tRNA-synth_Ib_cat-dom"/>
</dbReference>
<dbReference type="FunFam" id="3.30.110.30:FF:000001">
    <property type="entry name" value="Bifunctional glutamate/proline--tRNA ligase"/>
    <property type="match status" value="1"/>
</dbReference>
<dbReference type="EMBL" id="OU895879">
    <property type="protein sequence ID" value="CAG9809852.1"/>
    <property type="molecule type" value="Genomic_DNA"/>
</dbReference>
<dbReference type="Pfam" id="PF20974">
    <property type="entry name" value="tRNA-synt_1c_C2"/>
    <property type="match status" value="1"/>
</dbReference>
<dbReference type="CDD" id="cd00778">
    <property type="entry name" value="ProRS_core_arch_euk"/>
    <property type="match status" value="1"/>
</dbReference>
<dbReference type="PROSITE" id="PS00762">
    <property type="entry name" value="WHEP_TRS_1"/>
    <property type="match status" value="5"/>
</dbReference>
<dbReference type="SUPFAM" id="SSF55681">
    <property type="entry name" value="Class II aaRS and biotin synthetases"/>
    <property type="match status" value="1"/>
</dbReference>
<dbReference type="SUPFAM" id="SSF52374">
    <property type="entry name" value="Nucleotidylyl transferase"/>
    <property type="match status" value="1"/>
</dbReference>
<evidence type="ECO:0000256" key="14">
    <source>
        <dbReference type="ARBA" id="ARBA00047366"/>
    </source>
</evidence>
<comment type="similarity">
    <text evidence="1">In the C-terminal section; belongs to the class-II aminoacyl-tRNA synthetase family.</text>
</comment>
<reference evidence="22" key="2">
    <citation type="submission" date="2022-10" db="EMBL/GenBank/DDBJ databases">
        <authorList>
            <consortium name="ENA_rothamsted_submissions"/>
            <consortium name="culmorum"/>
            <person name="King R."/>
        </authorList>
    </citation>
    <scope>NUCLEOTIDE SEQUENCE</scope>
</reference>
<keyword evidence="10" id="KW-0694">RNA-binding</keyword>
<dbReference type="GO" id="GO:0017101">
    <property type="term" value="C:aminoacyl-tRNA synthetase multienzyme complex"/>
    <property type="evidence" value="ECO:0007669"/>
    <property type="project" value="TreeGrafter"/>
</dbReference>
<keyword evidence="6" id="KW-0479">Metal-binding</keyword>
<dbReference type="NCBIfam" id="TIGR00463">
    <property type="entry name" value="gltX_arch"/>
    <property type="match status" value="1"/>
</dbReference>
<name>A0A9N9WXF7_9DIPT</name>
<dbReference type="InterPro" id="IPR049437">
    <property type="entry name" value="tRNA-synt_1c_C2"/>
</dbReference>
<reference evidence="22" key="1">
    <citation type="submission" date="2022-01" db="EMBL/GenBank/DDBJ databases">
        <authorList>
            <person name="King R."/>
        </authorList>
    </citation>
    <scope>NUCLEOTIDE SEQUENCE</scope>
</reference>
<dbReference type="CDD" id="cd00936">
    <property type="entry name" value="WEPRS_RNA"/>
    <property type="match status" value="6"/>
</dbReference>
<dbReference type="InterPro" id="IPR009068">
    <property type="entry name" value="uS15_NS1_RNA-bd_sf"/>
</dbReference>
<dbReference type="SUPFAM" id="SSF50715">
    <property type="entry name" value="Ribosomal protein L25-like"/>
    <property type="match status" value="1"/>
</dbReference>
<dbReference type="HAMAP" id="MF_01571">
    <property type="entry name" value="Pro_tRNA_synth_type3"/>
    <property type="match status" value="1"/>
</dbReference>
<dbReference type="InterPro" id="IPR017449">
    <property type="entry name" value="Pro-tRNA_synth_II"/>
</dbReference>
<feature type="compositionally biased region" description="Basic and acidic residues" evidence="19">
    <location>
        <begin position="1103"/>
        <end position="1114"/>
    </location>
</feature>
<evidence type="ECO:0000256" key="4">
    <source>
        <dbReference type="ARBA" id="ARBA00022553"/>
    </source>
</evidence>
<keyword evidence="7" id="KW-0547">Nucleotide-binding</keyword>
<evidence type="ECO:0000259" key="21">
    <source>
        <dbReference type="PROSITE" id="PS51185"/>
    </source>
</evidence>
<organism evidence="22 23">
    <name type="scientific">Chironomus riparius</name>
    <dbReference type="NCBI Taxonomy" id="315576"/>
    <lineage>
        <taxon>Eukaryota</taxon>
        <taxon>Metazoa</taxon>
        <taxon>Ecdysozoa</taxon>
        <taxon>Arthropoda</taxon>
        <taxon>Hexapoda</taxon>
        <taxon>Insecta</taxon>
        <taxon>Pterygota</taxon>
        <taxon>Neoptera</taxon>
        <taxon>Endopterygota</taxon>
        <taxon>Diptera</taxon>
        <taxon>Nematocera</taxon>
        <taxon>Chironomoidea</taxon>
        <taxon>Chironomidae</taxon>
        <taxon>Chironominae</taxon>
        <taxon>Chironomus</taxon>
    </lineage>
</organism>
<keyword evidence="4" id="KW-0597">Phosphoprotein</keyword>
<feature type="domain" description="WHEP-TRS" evidence="21">
    <location>
        <begin position="1022"/>
        <end position="1078"/>
    </location>
</feature>
<evidence type="ECO:0000256" key="1">
    <source>
        <dbReference type="ARBA" id="ARBA00009968"/>
    </source>
</evidence>
<feature type="region of interest" description="Disordered" evidence="19">
    <location>
        <begin position="933"/>
        <end position="952"/>
    </location>
</feature>
<feature type="region of interest" description="Disordered" evidence="19">
    <location>
        <begin position="714"/>
        <end position="738"/>
    </location>
</feature>
<dbReference type="Proteomes" id="UP001153620">
    <property type="component" value="Chromosome 3"/>
</dbReference>
<comment type="similarity">
    <text evidence="16">In the N-terminal section; belongs to the class-I aminoacyl-tRNA synthetase family. Glutamate--tRNA ligase type 2 subfamily.</text>
</comment>
<dbReference type="Gene3D" id="1.10.287.10">
    <property type="entry name" value="S15/NS1, RNA-binding"/>
    <property type="match status" value="6"/>
</dbReference>
<keyword evidence="23" id="KW-1185">Reference proteome</keyword>
<dbReference type="InterPro" id="IPR020059">
    <property type="entry name" value="Glu/Gln-tRNA-synth_Ib_codon-bd"/>
</dbReference>
<dbReference type="Gene3D" id="2.40.240.10">
    <property type="entry name" value="Ribosomal Protein L25, Chain P"/>
    <property type="match status" value="1"/>
</dbReference>
<dbReference type="InterPro" id="IPR020056">
    <property type="entry name" value="Rbsml_bL25/Gln-tRNA_synth_N"/>
</dbReference>
<dbReference type="Pfam" id="PF00458">
    <property type="entry name" value="WHEP-TRS"/>
    <property type="match status" value="6"/>
</dbReference>
<dbReference type="InterPro" id="IPR004154">
    <property type="entry name" value="Anticodon-bd"/>
</dbReference>
<feature type="compositionally biased region" description="Basic and acidic residues" evidence="19">
    <location>
        <begin position="937"/>
        <end position="948"/>
    </location>
</feature>
<dbReference type="SMART" id="SM00946">
    <property type="entry name" value="ProRS-C_1"/>
    <property type="match status" value="1"/>
</dbReference>
<evidence type="ECO:0000313" key="23">
    <source>
        <dbReference type="Proteomes" id="UP001153620"/>
    </source>
</evidence>
<feature type="region of interest" description="Disordered" evidence="19">
    <location>
        <begin position="1154"/>
        <end position="1191"/>
    </location>
</feature>
<dbReference type="InterPro" id="IPR002314">
    <property type="entry name" value="aa-tRNA-synt_IIb"/>
</dbReference>
<dbReference type="PROSITE" id="PS50862">
    <property type="entry name" value="AA_TRNA_LIGASE_II"/>
    <property type="match status" value="1"/>
</dbReference>
<proteinExistence type="inferred from homology"/>
<evidence type="ECO:0000256" key="15">
    <source>
        <dbReference type="ARBA" id="ARBA00050792"/>
    </source>
</evidence>
<feature type="domain" description="WHEP-TRS" evidence="21">
    <location>
        <begin position="1105"/>
        <end position="1162"/>
    </location>
</feature>
<evidence type="ECO:0000256" key="3">
    <source>
        <dbReference type="ARBA" id="ARBA00012835"/>
    </source>
</evidence>
<feature type="domain" description="WHEP-TRS" evidence="21">
    <location>
        <begin position="953"/>
        <end position="1009"/>
    </location>
</feature>
<keyword evidence="5" id="KW-0436">Ligase</keyword>
<dbReference type="PROSITE" id="PS51185">
    <property type="entry name" value="WHEP_TRS_2"/>
    <property type="match status" value="6"/>
</dbReference>
<evidence type="ECO:0000256" key="9">
    <source>
        <dbReference type="ARBA" id="ARBA00022840"/>
    </source>
</evidence>
<dbReference type="FunFam" id="1.10.287.10:FF:000006">
    <property type="entry name" value="Bifunctional glutamate/proline--tRNA ligase"/>
    <property type="match status" value="5"/>
</dbReference>
<dbReference type="HAMAP" id="MF_02076">
    <property type="entry name" value="Glu_tRNA_synth_type2"/>
    <property type="match status" value="1"/>
</dbReference>
<evidence type="ECO:0000259" key="20">
    <source>
        <dbReference type="PROSITE" id="PS50862"/>
    </source>
</evidence>
<feature type="compositionally biased region" description="Basic and acidic residues" evidence="19">
    <location>
        <begin position="1074"/>
        <end position="1084"/>
    </location>
</feature>
<keyword evidence="12" id="KW-0030">Aminoacyl-tRNA synthetase</keyword>
<dbReference type="InterPro" id="IPR016061">
    <property type="entry name" value="Pro-tRNA_ligase_II_C"/>
</dbReference>
<dbReference type="PRINTS" id="PR00987">
    <property type="entry name" value="TRNASYNTHGLU"/>
</dbReference>
<dbReference type="InterPro" id="IPR004526">
    <property type="entry name" value="Glu-tRNA-synth_arc/euk"/>
</dbReference>
<dbReference type="GO" id="GO:0004827">
    <property type="term" value="F:proline-tRNA ligase activity"/>
    <property type="evidence" value="ECO:0007669"/>
    <property type="project" value="UniProtKB-EC"/>
</dbReference>
<keyword evidence="13" id="KW-0511">Multifunctional enzyme</keyword>
<dbReference type="InterPro" id="IPR045864">
    <property type="entry name" value="aa-tRNA-synth_II/BPL/LPL"/>
</dbReference>
<feature type="domain" description="WHEP-TRS" evidence="21">
    <location>
        <begin position="740"/>
        <end position="796"/>
    </location>
</feature>
<dbReference type="SUPFAM" id="SSF47616">
    <property type="entry name" value="GST C-terminal domain-like"/>
    <property type="match status" value="1"/>
</dbReference>
<evidence type="ECO:0000313" key="22">
    <source>
        <dbReference type="EMBL" id="CAG9809852.1"/>
    </source>
</evidence>
<evidence type="ECO:0000256" key="2">
    <source>
        <dbReference type="ARBA" id="ARBA00012831"/>
    </source>
</evidence>
<dbReference type="InterPro" id="IPR033721">
    <property type="entry name" value="ProRS_core_arch_euk"/>
</dbReference>
<feature type="region of interest" description="Disordered" evidence="19">
    <location>
        <begin position="162"/>
        <end position="189"/>
    </location>
</feature>
<dbReference type="Pfam" id="PF09180">
    <property type="entry name" value="ProRS-C_1"/>
    <property type="match status" value="1"/>
</dbReference>
<feature type="domain" description="Aminoacyl-transfer RNA synthetases class-II family profile" evidence="20">
    <location>
        <begin position="1238"/>
        <end position="1479"/>
    </location>
</feature>
<dbReference type="InterPro" id="IPR006195">
    <property type="entry name" value="aa-tRNA-synth_II"/>
</dbReference>
<dbReference type="SUPFAM" id="SSF64586">
    <property type="entry name" value="C-terminal domain of ProRS"/>
    <property type="match status" value="1"/>
</dbReference>
<evidence type="ECO:0000256" key="13">
    <source>
        <dbReference type="ARBA" id="ARBA00023268"/>
    </source>
</evidence>
<feature type="region of interest" description="Disordered" evidence="19">
    <location>
        <begin position="1074"/>
        <end position="1132"/>
    </location>
</feature>
<evidence type="ECO:0000256" key="19">
    <source>
        <dbReference type="SAM" id="MobiDB-lite"/>
    </source>
</evidence>
<dbReference type="InterPro" id="IPR001412">
    <property type="entry name" value="aa-tRNA-synth_I_CS"/>
</dbReference>